<dbReference type="Gene3D" id="3.40.50.1110">
    <property type="entry name" value="SGNH hydrolase"/>
    <property type="match status" value="1"/>
</dbReference>
<gene>
    <name evidence="6" type="ORF">SCMC78_42890</name>
</gene>
<feature type="compositionally biased region" description="Low complexity" evidence="3">
    <location>
        <begin position="42"/>
        <end position="54"/>
    </location>
</feature>
<dbReference type="Pfam" id="PF13472">
    <property type="entry name" value="Lipase_GDSL_2"/>
    <property type="match status" value="1"/>
</dbReference>
<evidence type="ECO:0000256" key="1">
    <source>
        <dbReference type="ARBA" id="ARBA00008668"/>
    </source>
</evidence>
<reference evidence="6" key="1">
    <citation type="submission" date="2024-07" db="EMBL/GenBank/DDBJ databases">
        <title>Complete genome sequences of cellulolytic bacteria, Kitasatospora sp. CMC57 and Streptomyces sp. CMC78, isolated from Japanese agricultural soil.</title>
        <authorList>
            <person name="Hashimoto T."/>
            <person name="Ito M."/>
            <person name="Iwamoto M."/>
            <person name="Fukahori D."/>
            <person name="Shoda T."/>
            <person name="Sakoda M."/>
            <person name="Morohoshi T."/>
            <person name="Mitsuboshi M."/>
            <person name="Nishizawa T."/>
        </authorList>
    </citation>
    <scope>NUCLEOTIDE SEQUENCE</scope>
    <source>
        <strain evidence="6">CMC78</strain>
    </source>
</reference>
<dbReference type="RefSeq" id="WP_408054096.1">
    <property type="nucleotide sequence ID" value="NZ_AP035884.1"/>
</dbReference>
<dbReference type="InterPro" id="IPR037459">
    <property type="entry name" value="RhgT-like"/>
</dbReference>
<feature type="region of interest" description="Disordered" evidence="3">
    <location>
        <begin position="266"/>
        <end position="297"/>
    </location>
</feature>
<feature type="compositionally biased region" description="Low complexity" evidence="3">
    <location>
        <begin position="278"/>
        <end position="297"/>
    </location>
</feature>
<sequence length="297" mass="31402">MSLTRRQTATALLTLPLALTATPAFAHGGGAGGPRPRTLHIAGDSTAATKSADAAPETGWGMALPFFLARHLRVANHAVNGRSSKSFIDEGRLAALLGGVRPGDLLLIQFGHNDEKTEDPARGTDPATTYRAYLREYVRGARARRARPVLLTSVERRRFGPDGTARPTHGEYPAAMRALAAEEGVPLLDIQALSLARWQRLGPDGTLPLFLWLKPGESPNHPDGAQDNTHFRPPGAVETARMTARALLDGGVLAARDLRRLGDRVPDEWISWDGPGGSAEPAGSAESAGSAEPAGSA</sequence>
<protein>
    <submittedName>
        <fullName evidence="6">Rhamnogalacturonan acetylesterase</fullName>
    </submittedName>
</protein>
<dbReference type="CDD" id="cd01821">
    <property type="entry name" value="Rhamnogalacturan_acetylesterase_like"/>
    <property type="match status" value="1"/>
</dbReference>
<organism evidence="6">
    <name type="scientific">Streptomyces sp. CMC78</name>
    <dbReference type="NCBI Taxonomy" id="3231512"/>
    <lineage>
        <taxon>Bacteria</taxon>
        <taxon>Bacillati</taxon>
        <taxon>Actinomycetota</taxon>
        <taxon>Actinomycetes</taxon>
        <taxon>Kitasatosporales</taxon>
        <taxon>Streptomycetaceae</taxon>
        <taxon>Streptomyces</taxon>
    </lineage>
</organism>
<feature type="chain" id="PRO_5044321316" evidence="4">
    <location>
        <begin position="27"/>
        <end position="297"/>
    </location>
</feature>
<dbReference type="EMBL" id="AP035884">
    <property type="protein sequence ID" value="BFP54482.1"/>
    <property type="molecule type" value="Genomic_DNA"/>
</dbReference>
<dbReference type="InterPro" id="IPR013830">
    <property type="entry name" value="SGNH_hydro"/>
</dbReference>
<keyword evidence="2" id="KW-0378">Hydrolase</keyword>
<feature type="domain" description="SGNH hydrolase-type esterase" evidence="5">
    <location>
        <begin position="43"/>
        <end position="205"/>
    </location>
</feature>
<evidence type="ECO:0000256" key="2">
    <source>
        <dbReference type="ARBA" id="ARBA00022801"/>
    </source>
</evidence>
<dbReference type="GO" id="GO:0016787">
    <property type="term" value="F:hydrolase activity"/>
    <property type="evidence" value="ECO:0007669"/>
    <property type="project" value="UniProtKB-KW"/>
</dbReference>
<dbReference type="InterPro" id="IPR036514">
    <property type="entry name" value="SGNH_hydro_sf"/>
</dbReference>
<proteinExistence type="inferred from homology"/>
<dbReference type="SUPFAM" id="SSF52266">
    <property type="entry name" value="SGNH hydrolase"/>
    <property type="match status" value="1"/>
</dbReference>
<evidence type="ECO:0000313" key="6">
    <source>
        <dbReference type="EMBL" id="BFP54482.1"/>
    </source>
</evidence>
<feature type="signal peptide" evidence="4">
    <location>
        <begin position="1"/>
        <end position="26"/>
    </location>
</feature>
<dbReference type="AlphaFoldDB" id="A0AB33KIJ0"/>
<name>A0AB33KIJ0_9ACTN</name>
<feature type="region of interest" description="Disordered" evidence="3">
    <location>
        <begin position="28"/>
        <end position="54"/>
    </location>
</feature>
<dbReference type="PANTHER" id="PTHR43695">
    <property type="entry name" value="PUTATIVE (AFU_ORTHOLOGUE AFUA_2G17250)-RELATED"/>
    <property type="match status" value="1"/>
</dbReference>
<keyword evidence="4" id="KW-0732">Signal</keyword>
<evidence type="ECO:0000256" key="3">
    <source>
        <dbReference type="SAM" id="MobiDB-lite"/>
    </source>
</evidence>
<dbReference type="PANTHER" id="PTHR43695:SF1">
    <property type="entry name" value="RHAMNOGALACTURONAN ACETYLESTERASE"/>
    <property type="match status" value="1"/>
</dbReference>
<comment type="similarity">
    <text evidence="1">Belongs to the 'GDSL' lipolytic enzyme family.</text>
</comment>
<evidence type="ECO:0000256" key="4">
    <source>
        <dbReference type="SAM" id="SignalP"/>
    </source>
</evidence>
<accession>A0AB33KIJ0</accession>
<evidence type="ECO:0000259" key="5">
    <source>
        <dbReference type="Pfam" id="PF13472"/>
    </source>
</evidence>
<dbReference type="KEGG" id="stcm:SCMC78_42890"/>